<dbReference type="AlphaFoldDB" id="A0A5C3E9N0"/>
<evidence type="ECO:0000259" key="7">
    <source>
        <dbReference type="PROSITE" id="PS50013"/>
    </source>
</evidence>
<evidence type="ECO:0000256" key="1">
    <source>
        <dbReference type="ARBA" id="ARBA00022679"/>
    </source>
</evidence>
<dbReference type="InterPro" id="IPR016197">
    <property type="entry name" value="Chromo-like_dom_sf"/>
</dbReference>
<dbReference type="InterPro" id="IPR000953">
    <property type="entry name" value="Chromo/chromo_shadow_dom"/>
</dbReference>
<keyword evidence="5" id="KW-0378">Hydrolase</keyword>
<dbReference type="GO" id="GO:0004519">
    <property type="term" value="F:endonuclease activity"/>
    <property type="evidence" value="ECO:0007669"/>
    <property type="project" value="UniProtKB-KW"/>
</dbReference>
<dbReference type="OrthoDB" id="2283961at2759"/>
<accession>A0A5C3E9N0</accession>
<evidence type="ECO:0000256" key="2">
    <source>
        <dbReference type="ARBA" id="ARBA00022695"/>
    </source>
</evidence>
<dbReference type="GO" id="GO:0003964">
    <property type="term" value="F:RNA-directed DNA polymerase activity"/>
    <property type="evidence" value="ECO:0007669"/>
    <property type="project" value="UniProtKB-KW"/>
</dbReference>
<dbReference type="SUPFAM" id="SSF56672">
    <property type="entry name" value="DNA/RNA polymerases"/>
    <property type="match status" value="1"/>
</dbReference>
<name>A0A5C3E9N0_9BASI</name>
<dbReference type="Pfam" id="PF24626">
    <property type="entry name" value="SH3_Tf2-1"/>
    <property type="match status" value="1"/>
</dbReference>
<keyword evidence="9" id="KW-1185">Reference proteome</keyword>
<evidence type="ECO:0000256" key="6">
    <source>
        <dbReference type="ARBA" id="ARBA00022918"/>
    </source>
</evidence>
<dbReference type="Pfam" id="PF17917">
    <property type="entry name" value="RT_RNaseH"/>
    <property type="match status" value="1"/>
</dbReference>
<dbReference type="InterPro" id="IPR041373">
    <property type="entry name" value="RT_RNaseH"/>
</dbReference>
<keyword evidence="6" id="KW-0695">RNA-directed DNA polymerase</keyword>
<dbReference type="SUPFAM" id="SSF54160">
    <property type="entry name" value="Chromo domain-like"/>
    <property type="match status" value="1"/>
</dbReference>
<dbReference type="Gene3D" id="2.40.50.40">
    <property type="match status" value="1"/>
</dbReference>
<evidence type="ECO:0000313" key="8">
    <source>
        <dbReference type="EMBL" id="SPO26291.1"/>
    </source>
</evidence>
<keyword evidence="4" id="KW-0255">Endonuclease</keyword>
<feature type="domain" description="Chromo" evidence="7">
    <location>
        <begin position="177"/>
        <end position="236"/>
    </location>
</feature>
<dbReference type="Pfam" id="PF00385">
    <property type="entry name" value="Chromo"/>
    <property type="match status" value="1"/>
</dbReference>
<gene>
    <name evidence="8" type="ORF">UTRI_02567</name>
</gene>
<reference evidence="8 9" key="1">
    <citation type="submission" date="2018-03" db="EMBL/GenBank/DDBJ databases">
        <authorList>
            <person name="Guldener U."/>
        </authorList>
    </citation>
    <scope>NUCLEOTIDE SEQUENCE [LARGE SCALE GENOMIC DNA]</scope>
    <source>
        <strain evidence="8 9">NBRC100155</strain>
    </source>
</reference>
<dbReference type="EMBL" id="OOIN01000013">
    <property type="protein sequence ID" value="SPO26291.1"/>
    <property type="molecule type" value="Genomic_DNA"/>
</dbReference>
<evidence type="ECO:0000256" key="3">
    <source>
        <dbReference type="ARBA" id="ARBA00022722"/>
    </source>
</evidence>
<dbReference type="SMART" id="SM00298">
    <property type="entry name" value="CHROMO"/>
    <property type="match status" value="1"/>
</dbReference>
<proteinExistence type="predicted"/>
<dbReference type="PANTHER" id="PTHR34072">
    <property type="entry name" value="ENZYMATIC POLYPROTEIN-RELATED"/>
    <property type="match status" value="1"/>
</dbReference>
<dbReference type="InterPro" id="IPR023780">
    <property type="entry name" value="Chromo_domain"/>
</dbReference>
<keyword evidence="3" id="KW-0540">Nuclease</keyword>
<dbReference type="InterPro" id="IPR056924">
    <property type="entry name" value="SH3_Tf2-1"/>
</dbReference>
<dbReference type="CDD" id="cd00024">
    <property type="entry name" value="CD_CSD"/>
    <property type="match status" value="1"/>
</dbReference>
<sequence>MGPPVEALAVGRDEGGACACAQRPGSQWERHRAQKRGFEATGVARRGCWTAARAAAEVVKAGAACRNQKEQKRKKRHCPELAVLADDDDVFVRLKDRPMPTAARFPKLDPAKLGPFKVSEVLSRHRVCLALPPDLGTDTIFNVSQVNLAPAAPDPFGRPLAASPISQANSAMDEPEYKVERIIAERKRYGHLQYQVKWKDDPRPTWEFANNLAEGHCEDVIAKWRLRDVLTPPPADHHWHEAADDSLVKHPIAFISTTTSLTKSKMAAIELKISGLAWALHRLQHYLDGAIKIIVITDHAPLPAVLRALSHSQRHFTPRIEKLRAYLMPYLERMEFRYKPGKLHANVDALS</sequence>
<dbReference type="PANTHER" id="PTHR34072:SF52">
    <property type="entry name" value="RIBONUCLEASE H"/>
    <property type="match status" value="1"/>
</dbReference>
<dbReference type="Proteomes" id="UP000324022">
    <property type="component" value="Unassembled WGS sequence"/>
</dbReference>
<keyword evidence="2" id="KW-0548">Nucleotidyltransferase</keyword>
<organism evidence="8 9">
    <name type="scientific">Ustilago trichophora</name>
    <dbReference type="NCBI Taxonomy" id="86804"/>
    <lineage>
        <taxon>Eukaryota</taxon>
        <taxon>Fungi</taxon>
        <taxon>Dikarya</taxon>
        <taxon>Basidiomycota</taxon>
        <taxon>Ustilaginomycotina</taxon>
        <taxon>Ustilaginomycetes</taxon>
        <taxon>Ustilaginales</taxon>
        <taxon>Ustilaginaceae</taxon>
        <taxon>Ustilago</taxon>
    </lineage>
</organism>
<protein>
    <recommendedName>
        <fullName evidence="7">Chromo domain-containing protein</fullName>
    </recommendedName>
</protein>
<dbReference type="PROSITE" id="PS50013">
    <property type="entry name" value="CHROMO_2"/>
    <property type="match status" value="1"/>
</dbReference>
<keyword evidence="1" id="KW-0808">Transferase</keyword>
<dbReference type="InterPro" id="IPR043502">
    <property type="entry name" value="DNA/RNA_pol_sf"/>
</dbReference>
<dbReference type="GO" id="GO:0016787">
    <property type="term" value="F:hydrolase activity"/>
    <property type="evidence" value="ECO:0007669"/>
    <property type="project" value="UniProtKB-KW"/>
</dbReference>
<dbReference type="GO" id="GO:0006338">
    <property type="term" value="P:chromatin remodeling"/>
    <property type="evidence" value="ECO:0007669"/>
    <property type="project" value="UniProtKB-ARBA"/>
</dbReference>
<evidence type="ECO:0000256" key="5">
    <source>
        <dbReference type="ARBA" id="ARBA00022801"/>
    </source>
</evidence>
<evidence type="ECO:0000313" key="9">
    <source>
        <dbReference type="Proteomes" id="UP000324022"/>
    </source>
</evidence>
<evidence type="ECO:0000256" key="4">
    <source>
        <dbReference type="ARBA" id="ARBA00022759"/>
    </source>
</evidence>